<organism evidence="1 2">
    <name type="scientific">Dyadobacter psychrophilus</name>
    <dbReference type="NCBI Taxonomy" id="651661"/>
    <lineage>
        <taxon>Bacteria</taxon>
        <taxon>Pseudomonadati</taxon>
        <taxon>Bacteroidota</taxon>
        <taxon>Cytophagia</taxon>
        <taxon>Cytophagales</taxon>
        <taxon>Spirosomataceae</taxon>
        <taxon>Dyadobacter</taxon>
    </lineage>
</organism>
<evidence type="ECO:0000313" key="2">
    <source>
        <dbReference type="Proteomes" id="UP000190897"/>
    </source>
</evidence>
<sequence length="133" mass="15145">MKALPIAILSLILLTFSCDDHVIPNGNLLLKTLPFEHVNTTTIFKIQVDHQGKKPVIEYGIVYTAYFRGAGNHKLDPTVDDIKIIFDTPFMLGINQFDYTKDFINGKTFFYYRAYAILDDGSVIYGNRISFTI</sequence>
<dbReference type="Proteomes" id="UP000190897">
    <property type="component" value="Unassembled WGS sequence"/>
</dbReference>
<dbReference type="PROSITE" id="PS51257">
    <property type="entry name" value="PROKAR_LIPOPROTEIN"/>
    <property type="match status" value="1"/>
</dbReference>
<dbReference type="RefSeq" id="WP_082212715.1">
    <property type="nucleotide sequence ID" value="NZ_FUZA01000001.1"/>
</dbReference>
<keyword evidence="2" id="KW-1185">Reference proteome</keyword>
<dbReference type="EMBL" id="FUZA01000001">
    <property type="protein sequence ID" value="SKB43203.1"/>
    <property type="molecule type" value="Genomic_DNA"/>
</dbReference>
<evidence type="ECO:0008006" key="3">
    <source>
        <dbReference type="Google" id="ProtNLM"/>
    </source>
</evidence>
<evidence type="ECO:0000313" key="1">
    <source>
        <dbReference type="EMBL" id="SKB43203.1"/>
    </source>
</evidence>
<accession>A0A1T5B8I2</accession>
<proteinExistence type="predicted"/>
<dbReference type="AlphaFoldDB" id="A0A1T5B8I2"/>
<reference evidence="2" key="1">
    <citation type="submission" date="2017-02" db="EMBL/GenBank/DDBJ databases">
        <authorList>
            <person name="Varghese N."/>
            <person name="Submissions S."/>
        </authorList>
    </citation>
    <scope>NUCLEOTIDE SEQUENCE [LARGE SCALE GENOMIC DNA]</scope>
    <source>
        <strain evidence="2">DSM 22270</strain>
    </source>
</reference>
<dbReference type="OrthoDB" id="961251at2"/>
<gene>
    <name evidence="1" type="ORF">SAMN05660293_00085</name>
</gene>
<protein>
    <recommendedName>
        <fullName evidence="3">DUF4625 domain-containing protein</fullName>
    </recommendedName>
</protein>
<name>A0A1T5B8I2_9BACT</name>
<dbReference type="STRING" id="651661.SAMN05660293_00085"/>